<feature type="domain" description="BTB" evidence="1">
    <location>
        <begin position="102"/>
        <end position="167"/>
    </location>
</feature>
<reference evidence="2" key="1">
    <citation type="submission" date="2023-06" db="EMBL/GenBank/DDBJ databases">
        <authorList>
            <consortium name="Lawrence Berkeley National Laboratory"/>
            <person name="Ahrendt S."/>
            <person name="Sahu N."/>
            <person name="Indic B."/>
            <person name="Wong-Bajracharya J."/>
            <person name="Merenyi Z."/>
            <person name="Ke H.-M."/>
            <person name="Monk M."/>
            <person name="Kocsube S."/>
            <person name="Drula E."/>
            <person name="Lipzen A."/>
            <person name="Balint B."/>
            <person name="Henrissat B."/>
            <person name="Andreopoulos B."/>
            <person name="Martin F.M."/>
            <person name="Harder C.B."/>
            <person name="Rigling D."/>
            <person name="Ford K.L."/>
            <person name="Foster G.D."/>
            <person name="Pangilinan J."/>
            <person name="Papanicolaou A."/>
            <person name="Barry K."/>
            <person name="LaButti K."/>
            <person name="Viragh M."/>
            <person name="Koriabine M."/>
            <person name="Yan M."/>
            <person name="Riley R."/>
            <person name="Champramary S."/>
            <person name="Plett K.L."/>
            <person name="Tsai I.J."/>
            <person name="Slot J."/>
            <person name="Sipos G."/>
            <person name="Plett J."/>
            <person name="Nagy L.G."/>
            <person name="Grigoriev I.V."/>
        </authorList>
    </citation>
    <scope>NUCLEOTIDE SEQUENCE</scope>
    <source>
        <strain evidence="2">CCBAS 213</strain>
    </source>
</reference>
<gene>
    <name evidence="2" type="ORF">EV420DRAFT_1743891</name>
</gene>
<keyword evidence="3" id="KW-1185">Reference proteome</keyword>
<dbReference type="Pfam" id="PF00651">
    <property type="entry name" value="BTB"/>
    <property type="match status" value="1"/>
</dbReference>
<protein>
    <recommendedName>
        <fullName evidence="1">BTB domain-containing protein</fullName>
    </recommendedName>
</protein>
<dbReference type="InterPro" id="IPR000210">
    <property type="entry name" value="BTB/POZ_dom"/>
</dbReference>
<evidence type="ECO:0000259" key="1">
    <source>
        <dbReference type="PROSITE" id="PS50097"/>
    </source>
</evidence>
<dbReference type="InterPro" id="IPR011333">
    <property type="entry name" value="SKP1/BTB/POZ_sf"/>
</dbReference>
<evidence type="ECO:0000313" key="3">
    <source>
        <dbReference type="Proteomes" id="UP001175211"/>
    </source>
</evidence>
<evidence type="ECO:0000313" key="2">
    <source>
        <dbReference type="EMBL" id="KAK0466013.1"/>
    </source>
</evidence>
<dbReference type="GeneID" id="85363634"/>
<dbReference type="Proteomes" id="UP001175211">
    <property type="component" value="Unassembled WGS sequence"/>
</dbReference>
<proteinExistence type="predicted"/>
<comment type="caution">
    <text evidence="2">The sequence shown here is derived from an EMBL/GenBank/DDBJ whole genome shotgun (WGS) entry which is preliminary data.</text>
</comment>
<dbReference type="PROSITE" id="PS50097">
    <property type="entry name" value="BTB"/>
    <property type="match status" value="1"/>
</dbReference>
<name>A0AA39NID8_ARMTA</name>
<dbReference type="RefSeq" id="XP_060336840.1">
    <property type="nucleotide sequence ID" value="XM_060480086.1"/>
</dbReference>
<organism evidence="2 3">
    <name type="scientific">Armillaria tabescens</name>
    <name type="common">Ringless honey mushroom</name>
    <name type="synonym">Agaricus tabescens</name>
    <dbReference type="NCBI Taxonomy" id="1929756"/>
    <lineage>
        <taxon>Eukaryota</taxon>
        <taxon>Fungi</taxon>
        <taxon>Dikarya</taxon>
        <taxon>Basidiomycota</taxon>
        <taxon>Agaricomycotina</taxon>
        <taxon>Agaricomycetes</taxon>
        <taxon>Agaricomycetidae</taxon>
        <taxon>Agaricales</taxon>
        <taxon>Marasmiineae</taxon>
        <taxon>Physalacriaceae</taxon>
        <taxon>Desarmillaria</taxon>
    </lineage>
</organism>
<dbReference type="EMBL" id="JAUEPS010000004">
    <property type="protein sequence ID" value="KAK0466013.1"/>
    <property type="molecule type" value="Genomic_DNA"/>
</dbReference>
<dbReference type="Gene3D" id="3.30.710.10">
    <property type="entry name" value="Potassium Channel Kv1.1, Chain A"/>
    <property type="match status" value="1"/>
</dbReference>
<sequence>MPLQMPSCKLSSYVSPDVDSKGFTSPLALEILSQWALSQDLLIAEVGTQQVNPSQWHKHPTRHEETSRHLLTAYHHQQMDTEIQPSLITTTDAPFNDPADNVDLVIRTADNVDFFVLSILLSLRSPSSFFRQVFQGGNKHTEERDGLPVLEVTEDSDTFRTILLFCYPCAAPEFKSVQKFLAVGVALEKYCMERAMERFIQAVLASSVISEQPLRVFALAVANGWKAIGEAAARNTLAMPLNYHTRCGKAAQIQPEKGLQHQWITREISSLLFLQRSYSCPWCNNRRLNEVMRNNGRAIYAHSWLTGTYLRLVDAKVLLEPQVALDDHIIDQAVFASTKECNSSMHDKWTSIAGSQIRLLGKIVAEEIGRRISEVPLNIEW</sequence>
<dbReference type="AlphaFoldDB" id="A0AA39NID8"/>
<accession>A0AA39NID8</accession>